<dbReference type="PANTHER" id="PTHR13286">
    <property type="entry name" value="SAP30"/>
    <property type="match status" value="1"/>
</dbReference>
<dbReference type="RefSeq" id="XP_017786184.1">
    <property type="nucleotide sequence ID" value="XM_017930695.1"/>
</dbReference>
<keyword evidence="2" id="KW-0863">Zinc-finger</keyword>
<keyword evidence="3" id="KW-0862">Zinc</keyword>
<protein>
    <submittedName>
        <fullName evidence="9">Histone deacetylase complex subunit SAP30 homolog</fullName>
    </submittedName>
</protein>
<reference evidence="9" key="1">
    <citation type="submission" date="2025-08" db="UniProtKB">
        <authorList>
            <consortium name="RefSeq"/>
        </authorList>
    </citation>
    <scope>IDENTIFICATION</scope>
    <source>
        <tissue evidence="9">Whole Larva</tissue>
    </source>
</reference>
<keyword evidence="1" id="KW-0479">Metal-binding</keyword>
<evidence type="ECO:0000313" key="8">
    <source>
        <dbReference type="Proteomes" id="UP000695000"/>
    </source>
</evidence>
<dbReference type="Gene3D" id="3.40.1800.30">
    <property type="match status" value="1"/>
</dbReference>
<proteinExistence type="predicted"/>
<evidence type="ECO:0000256" key="2">
    <source>
        <dbReference type="ARBA" id="ARBA00022771"/>
    </source>
</evidence>
<accession>A0ABM1NH84</accession>
<dbReference type="Pfam" id="PF13866">
    <property type="entry name" value="zf-SAP30"/>
    <property type="match status" value="1"/>
</dbReference>
<evidence type="ECO:0000259" key="6">
    <source>
        <dbReference type="Pfam" id="PF13866"/>
    </source>
</evidence>
<dbReference type="InterPro" id="IPR024145">
    <property type="entry name" value="His_deAcase_SAP30/SAP30L"/>
</dbReference>
<evidence type="ECO:0000256" key="3">
    <source>
        <dbReference type="ARBA" id="ARBA00022833"/>
    </source>
</evidence>
<dbReference type="Pfam" id="PF13867">
    <property type="entry name" value="SAP30_Sin3_bdg"/>
    <property type="match status" value="1"/>
</dbReference>
<feature type="domain" description="Histone deacetylase complex subunit SAP30 Sin3 binding" evidence="7">
    <location>
        <begin position="105"/>
        <end position="157"/>
    </location>
</feature>
<evidence type="ECO:0000256" key="5">
    <source>
        <dbReference type="SAM" id="MobiDB-lite"/>
    </source>
</evidence>
<dbReference type="PANTHER" id="PTHR13286:SF6">
    <property type="entry name" value="HISTONE DEACETYLASE COMPLEX SUBUNIT SAP30L-RELATED"/>
    <property type="match status" value="1"/>
</dbReference>
<dbReference type="InterPro" id="IPR025718">
    <property type="entry name" value="SAP30_Sin3-bd"/>
</dbReference>
<sequence length="174" mass="20252">MNGFSTGEEDSRGPTDQTCCLLDSGERCQKTAGNASYSNRIQKTVTQRRLPLDRDRSVRHIYICDYHKMMIQSARNKRRRKDSEDDSNETDTVDTQLPEADLFQLQVNTLRRYKRYYKVTSRPSLNKTQLAETLMKHFKSIPVKEKEVLTFFIYTVKTNGNKLDQKNGLNSENT</sequence>
<evidence type="ECO:0000313" key="9">
    <source>
        <dbReference type="RefSeq" id="XP_017786184.1"/>
    </source>
</evidence>
<dbReference type="InterPro" id="IPR025717">
    <property type="entry name" value="SAP30_zn-finger"/>
</dbReference>
<evidence type="ECO:0000256" key="4">
    <source>
        <dbReference type="ARBA" id="ARBA00023125"/>
    </source>
</evidence>
<keyword evidence="4" id="KW-0238">DNA-binding</keyword>
<gene>
    <name evidence="9" type="primary">LOC108569227</name>
</gene>
<feature type="region of interest" description="Disordered" evidence="5">
    <location>
        <begin position="74"/>
        <end position="95"/>
    </location>
</feature>
<dbReference type="GeneID" id="108569227"/>
<dbReference type="Proteomes" id="UP000695000">
    <property type="component" value="Unplaced"/>
</dbReference>
<name>A0ABM1NH84_NICVS</name>
<organism evidence="8 9">
    <name type="scientific">Nicrophorus vespilloides</name>
    <name type="common">Boreal carrion beetle</name>
    <dbReference type="NCBI Taxonomy" id="110193"/>
    <lineage>
        <taxon>Eukaryota</taxon>
        <taxon>Metazoa</taxon>
        <taxon>Ecdysozoa</taxon>
        <taxon>Arthropoda</taxon>
        <taxon>Hexapoda</taxon>
        <taxon>Insecta</taxon>
        <taxon>Pterygota</taxon>
        <taxon>Neoptera</taxon>
        <taxon>Endopterygota</taxon>
        <taxon>Coleoptera</taxon>
        <taxon>Polyphaga</taxon>
        <taxon>Staphyliniformia</taxon>
        <taxon>Silphidae</taxon>
        <taxon>Nicrophorinae</taxon>
        <taxon>Nicrophorus</taxon>
    </lineage>
</organism>
<evidence type="ECO:0000259" key="7">
    <source>
        <dbReference type="Pfam" id="PF13867"/>
    </source>
</evidence>
<feature type="domain" description="Histone deacetylase complex subunit SAP30 zinc-finger" evidence="6">
    <location>
        <begin position="15"/>
        <end position="85"/>
    </location>
</feature>
<keyword evidence="8" id="KW-1185">Reference proteome</keyword>
<evidence type="ECO:0000256" key="1">
    <source>
        <dbReference type="ARBA" id="ARBA00022723"/>
    </source>
</evidence>